<evidence type="ECO:0000256" key="1">
    <source>
        <dbReference type="ARBA" id="ARBA00004167"/>
    </source>
</evidence>
<dbReference type="EMBL" id="CAJHNH020004446">
    <property type="protein sequence ID" value="CAG5131060.1"/>
    <property type="molecule type" value="Genomic_DNA"/>
</dbReference>
<dbReference type="EC" id="2.4.1.-" evidence="8"/>
<comment type="subcellular location">
    <subcellularLocation>
        <location evidence="1">Membrane</location>
        <topology evidence="1">Single-pass membrane protein</topology>
    </subcellularLocation>
</comment>
<evidence type="ECO:0000256" key="7">
    <source>
        <dbReference type="ARBA" id="ARBA00023136"/>
    </source>
</evidence>
<sequence length="223" mass="26208">MYSRAGEVEVHPWHLPVKTDTWPPTGEPEVHYFAQLAALNDCLYRHKTSSKFLVFQDLDEFIIPYNYDSWAELITDRIAQFGEPTVFYFKCIFFRKEWQKSSEQFEVAAEKYKSVILRHTMRESVYLPFGTRSKYILNPKFTSLVGVHQVWKKSGNEDSVPESEAGLHHYRTWELPNDPQVRMEDVRAINRFGSRLVDKLQQVWSRLDGVPMDINISVYGDHV</sequence>
<accession>A0A8S3ZT52</accession>
<keyword evidence="5" id="KW-0812">Transmembrane</keyword>
<dbReference type="GO" id="GO:0016757">
    <property type="term" value="F:glycosyltransferase activity"/>
    <property type="evidence" value="ECO:0007669"/>
    <property type="project" value="UniProtKB-UniRule"/>
</dbReference>
<comment type="caution">
    <text evidence="9">The sequence shown here is derived from an EMBL/GenBank/DDBJ whole genome shotgun (WGS) entry which is preliminary data.</text>
</comment>
<evidence type="ECO:0000256" key="5">
    <source>
        <dbReference type="ARBA" id="ARBA00022692"/>
    </source>
</evidence>
<name>A0A8S3ZT52_9EUPU</name>
<proteinExistence type="inferred from homology"/>
<evidence type="ECO:0000256" key="4">
    <source>
        <dbReference type="ARBA" id="ARBA00022679"/>
    </source>
</evidence>
<dbReference type="InterPro" id="IPR008166">
    <property type="entry name" value="Glyco_transf_92"/>
</dbReference>
<keyword evidence="4 8" id="KW-0808">Transferase</keyword>
<reference evidence="9" key="1">
    <citation type="submission" date="2021-04" db="EMBL/GenBank/DDBJ databases">
        <authorList>
            <consortium name="Molecular Ecology Group"/>
        </authorList>
    </citation>
    <scope>NUCLEOTIDE SEQUENCE</scope>
</reference>
<keyword evidence="3 8" id="KW-0328">Glycosyltransferase</keyword>
<dbReference type="PANTHER" id="PTHR21461">
    <property type="entry name" value="GLYCOSYLTRANSFERASE FAMILY 92 PROTEIN"/>
    <property type="match status" value="1"/>
</dbReference>
<dbReference type="Pfam" id="PF01697">
    <property type="entry name" value="Glyco_transf_92"/>
    <property type="match status" value="1"/>
</dbReference>
<gene>
    <name evidence="9" type="ORF">CUNI_LOCUS16618</name>
</gene>
<keyword evidence="10" id="KW-1185">Reference proteome</keyword>
<dbReference type="OrthoDB" id="2526284at2759"/>
<evidence type="ECO:0000256" key="2">
    <source>
        <dbReference type="ARBA" id="ARBA00007647"/>
    </source>
</evidence>
<dbReference type="GO" id="GO:0016020">
    <property type="term" value="C:membrane"/>
    <property type="evidence" value="ECO:0007669"/>
    <property type="project" value="UniProtKB-SubCell"/>
</dbReference>
<evidence type="ECO:0000256" key="6">
    <source>
        <dbReference type="ARBA" id="ARBA00022989"/>
    </source>
</evidence>
<evidence type="ECO:0000313" key="10">
    <source>
        <dbReference type="Proteomes" id="UP000678393"/>
    </source>
</evidence>
<keyword evidence="6" id="KW-1133">Transmembrane helix</keyword>
<evidence type="ECO:0000256" key="8">
    <source>
        <dbReference type="RuleBase" id="RU366017"/>
    </source>
</evidence>
<evidence type="ECO:0000256" key="3">
    <source>
        <dbReference type="ARBA" id="ARBA00022676"/>
    </source>
</evidence>
<evidence type="ECO:0000313" key="9">
    <source>
        <dbReference type="EMBL" id="CAG5131060.1"/>
    </source>
</evidence>
<organism evidence="9 10">
    <name type="scientific">Candidula unifasciata</name>
    <dbReference type="NCBI Taxonomy" id="100452"/>
    <lineage>
        <taxon>Eukaryota</taxon>
        <taxon>Metazoa</taxon>
        <taxon>Spiralia</taxon>
        <taxon>Lophotrochozoa</taxon>
        <taxon>Mollusca</taxon>
        <taxon>Gastropoda</taxon>
        <taxon>Heterobranchia</taxon>
        <taxon>Euthyneura</taxon>
        <taxon>Panpulmonata</taxon>
        <taxon>Eupulmonata</taxon>
        <taxon>Stylommatophora</taxon>
        <taxon>Helicina</taxon>
        <taxon>Helicoidea</taxon>
        <taxon>Geomitridae</taxon>
        <taxon>Candidula</taxon>
    </lineage>
</organism>
<protein>
    <recommendedName>
        <fullName evidence="8">Glycosyltransferase family 92 protein</fullName>
        <ecNumber evidence="8">2.4.1.-</ecNumber>
    </recommendedName>
</protein>
<comment type="similarity">
    <text evidence="2 8">Belongs to the glycosyltransferase 92 family.</text>
</comment>
<dbReference type="Proteomes" id="UP000678393">
    <property type="component" value="Unassembled WGS sequence"/>
</dbReference>
<dbReference type="GO" id="GO:0005737">
    <property type="term" value="C:cytoplasm"/>
    <property type="evidence" value="ECO:0007669"/>
    <property type="project" value="TreeGrafter"/>
</dbReference>
<keyword evidence="7" id="KW-0472">Membrane</keyword>
<dbReference type="AlphaFoldDB" id="A0A8S3ZT52"/>
<dbReference type="PANTHER" id="PTHR21461:SF69">
    <property type="entry name" value="GLYCOSYLTRANSFERASE FAMILY 92 PROTEIN"/>
    <property type="match status" value="1"/>
</dbReference>